<name>A0A9D1CJ73_9FIRM</name>
<reference evidence="1" key="1">
    <citation type="submission" date="2020-10" db="EMBL/GenBank/DDBJ databases">
        <authorList>
            <person name="Gilroy R."/>
        </authorList>
    </citation>
    <scope>NUCLEOTIDE SEQUENCE</scope>
    <source>
        <strain evidence="1">ChiHile30-977</strain>
    </source>
</reference>
<reference evidence="1" key="2">
    <citation type="journal article" date="2021" name="PeerJ">
        <title>Extensive microbial diversity within the chicken gut microbiome revealed by metagenomics and culture.</title>
        <authorList>
            <person name="Gilroy R."/>
            <person name="Ravi A."/>
            <person name="Getino M."/>
            <person name="Pursley I."/>
            <person name="Horton D.L."/>
            <person name="Alikhan N.F."/>
            <person name="Baker D."/>
            <person name="Gharbi K."/>
            <person name="Hall N."/>
            <person name="Watson M."/>
            <person name="Adriaenssens E.M."/>
            <person name="Foster-Nyarko E."/>
            <person name="Jarju S."/>
            <person name="Secka A."/>
            <person name="Antonio M."/>
            <person name="Oren A."/>
            <person name="Chaudhuri R.R."/>
            <person name="La Ragione R."/>
            <person name="Hildebrand F."/>
            <person name="Pallen M.J."/>
        </authorList>
    </citation>
    <scope>NUCLEOTIDE SEQUENCE</scope>
    <source>
        <strain evidence="1">ChiHile30-977</strain>
    </source>
</reference>
<accession>A0A9D1CJ73</accession>
<gene>
    <name evidence="1" type="ORF">IAA66_05835</name>
</gene>
<sequence>MSRLTDNPALALRAALAPHTAGCFLRWDRRARALLVSDAPRRGVTAPGAWAQSARLRAWTEDGLLHIDLSAADYARLLWLEADVPGDGWRTGWFEAQSLLALLLQTPAREGHADEALLRRAMLACAQGEKAVRAFLPRLQEAHAQALRLGDAASCRACAALCARWLWTARAVGLPRLATVGNND</sequence>
<dbReference type="Proteomes" id="UP000886819">
    <property type="component" value="Unassembled WGS sequence"/>
</dbReference>
<evidence type="ECO:0000313" key="1">
    <source>
        <dbReference type="EMBL" id="HIQ63093.1"/>
    </source>
</evidence>
<organism evidence="1 2">
    <name type="scientific">Candidatus Avichristensenella intestinipullorum</name>
    <dbReference type="NCBI Taxonomy" id="2840693"/>
    <lineage>
        <taxon>Bacteria</taxon>
        <taxon>Bacillati</taxon>
        <taxon>Bacillota</taxon>
        <taxon>Clostridia</taxon>
        <taxon>Candidatus Avichristensenella</taxon>
    </lineage>
</organism>
<protein>
    <submittedName>
        <fullName evidence="1">Uncharacterized protein</fullName>
    </submittedName>
</protein>
<dbReference type="AlphaFoldDB" id="A0A9D1CJ73"/>
<comment type="caution">
    <text evidence="1">The sequence shown here is derived from an EMBL/GenBank/DDBJ whole genome shotgun (WGS) entry which is preliminary data.</text>
</comment>
<evidence type="ECO:0000313" key="2">
    <source>
        <dbReference type="Proteomes" id="UP000886819"/>
    </source>
</evidence>
<proteinExistence type="predicted"/>
<dbReference type="EMBL" id="DVFI01000088">
    <property type="protein sequence ID" value="HIQ63093.1"/>
    <property type="molecule type" value="Genomic_DNA"/>
</dbReference>